<evidence type="ECO:0000313" key="1">
    <source>
        <dbReference type="EMBL" id="MDT2983490.1"/>
    </source>
</evidence>
<organism evidence="1 2">
    <name type="scientific">Enterococcus casseliflavus</name>
    <name type="common">Enterococcus flavescens</name>
    <dbReference type="NCBI Taxonomy" id="37734"/>
    <lineage>
        <taxon>Bacteria</taxon>
        <taxon>Bacillati</taxon>
        <taxon>Bacillota</taxon>
        <taxon>Bacilli</taxon>
        <taxon>Lactobacillales</taxon>
        <taxon>Enterococcaceae</taxon>
        <taxon>Enterococcus</taxon>
    </lineage>
</organism>
<dbReference type="Proteomes" id="UP001253851">
    <property type="component" value="Unassembled WGS sequence"/>
</dbReference>
<dbReference type="RefSeq" id="WP_047936635.1">
    <property type="nucleotide sequence ID" value="NZ_JARQDZ010000007.1"/>
</dbReference>
<comment type="caution">
    <text evidence="1">The sequence shown here is derived from an EMBL/GenBank/DDBJ whole genome shotgun (WGS) entry which is preliminary data.</text>
</comment>
<dbReference type="EMBL" id="JARQDZ010000007">
    <property type="protein sequence ID" value="MDT2983490.1"/>
    <property type="molecule type" value="Genomic_DNA"/>
</dbReference>
<dbReference type="AlphaFoldDB" id="A0ABD5FMK6"/>
<gene>
    <name evidence="1" type="ORF">P7I34_12495</name>
</gene>
<name>A0ABD5FMK6_ENTCA</name>
<reference evidence="1 2" key="1">
    <citation type="submission" date="2023-03" db="EMBL/GenBank/DDBJ databases">
        <authorList>
            <person name="Shen W."/>
            <person name="Cai J."/>
        </authorList>
    </citation>
    <scope>NUCLEOTIDE SEQUENCE [LARGE SCALE GENOMIC DNA]</scope>
    <source>
        <strain evidence="1 2">B516</strain>
    </source>
</reference>
<keyword evidence="1" id="KW-0238">DNA-binding</keyword>
<evidence type="ECO:0000313" key="2">
    <source>
        <dbReference type="Proteomes" id="UP001253851"/>
    </source>
</evidence>
<proteinExistence type="predicted"/>
<sequence length="338" mass="39318">MSNDLTESYLDRQNILNNKIAIKQAEEIYGINGIVFDGVQVYSNNQVANFFEVDLRTIERVIETDREELQANGLMVLTGTNLAKFKELVVEDSDSDITISPNARSFSISTFRTILNFSMLLKNSDKAKLVRSKILDIVLEVLTKKTDGKIKYINQRDATYLDRSFAEESERKKFTQALNLYVDMNQYKYALFTDEIYKSIFRENTKEYKNILSLAKKDNARATMYSEVLLIIASYEAGIAYEIEKKSKTLDRKLTHKETLEIVENFANHPSQKPLVEDARLKMASRDNGFRNAYHKKLEEYIKPISENEYEKFLGEQSKALEEQIEEHRDVFERLKDK</sequence>
<accession>A0ABD5FMK6</accession>
<protein>
    <submittedName>
        <fullName evidence="1">DNA-binding protein</fullName>
    </submittedName>
</protein>
<dbReference type="GO" id="GO:0003677">
    <property type="term" value="F:DNA binding"/>
    <property type="evidence" value="ECO:0007669"/>
    <property type="project" value="UniProtKB-KW"/>
</dbReference>